<gene>
    <name evidence="2" type="ORF">DENIS_3865</name>
</gene>
<dbReference type="EMBL" id="BEXT01000001">
    <property type="protein sequence ID" value="GBC62881.1"/>
    <property type="molecule type" value="Genomic_DNA"/>
</dbReference>
<evidence type="ECO:0000313" key="2">
    <source>
        <dbReference type="EMBL" id="GBC62881.1"/>
    </source>
</evidence>
<organism evidence="2 3">
    <name type="scientific">Desulfonema ishimotonii</name>
    <dbReference type="NCBI Taxonomy" id="45657"/>
    <lineage>
        <taxon>Bacteria</taxon>
        <taxon>Pseudomonadati</taxon>
        <taxon>Thermodesulfobacteriota</taxon>
        <taxon>Desulfobacteria</taxon>
        <taxon>Desulfobacterales</taxon>
        <taxon>Desulfococcaceae</taxon>
        <taxon>Desulfonema</taxon>
    </lineage>
</organism>
<protein>
    <submittedName>
        <fullName evidence="2">Uncharacterized protein</fullName>
    </submittedName>
</protein>
<keyword evidence="1" id="KW-1133">Transmembrane helix</keyword>
<reference evidence="3" key="1">
    <citation type="submission" date="2017-11" db="EMBL/GenBank/DDBJ databases">
        <authorList>
            <person name="Watanabe M."/>
            <person name="Kojima H."/>
        </authorList>
    </citation>
    <scope>NUCLEOTIDE SEQUENCE [LARGE SCALE GENOMIC DNA]</scope>
    <source>
        <strain evidence="3">Tokyo 01</strain>
    </source>
</reference>
<sequence>MFSFWHQASNIFDEIYKGWTGQATMRALGTTMVTAYITILVLIGLARQGMLPGFLVPHMPTRYFYAVNIVFTLLLYIELIDLILGLSYSVSRALAKQFEIFSMILLRQSFKEFSNITPP</sequence>
<dbReference type="OrthoDB" id="820796at2"/>
<keyword evidence="1" id="KW-0812">Transmembrane</keyword>
<evidence type="ECO:0000313" key="3">
    <source>
        <dbReference type="Proteomes" id="UP000288096"/>
    </source>
</evidence>
<proteinExistence type="predicted"/>
<dbReference type="Proteomes" id="UP000288096">
    <property type="component" value="Unassembled WGS sequence"/>
</dbReference>
<feature type="transmembrane region" description="Helical" evidence="1">
    <location>
        <begin position="27"/>
        <end position="45"/>
    </location>
</feature>
<evidence type="ECO:0000256" key="1">
    <source>
        <dbReference type="SAM" id="Phobius"/>
    </source>
</evidence>
<dbReference type="AlphaFoldDB" id="A0A401G0Z1"/>
<reference evidence="3" key="2">
    <citation type="submission" date="2019-01" db="EMBL/GenBank/DDBJ databases">
        <title>Genome sequence of Desulfonema ishimotonii strain Tokyo 01.</title>
        <authorList>
            <person name="Fukui M."/>
        </authorList>
    </citation>
    <scope>NUCLEOTIDE SEQUENCE [LARGE SCALE GENOMIC DNA]</scope>
    <source>
        <strain evidence="3">Tokyo 01</strain>
    </source>
</reference>
<keyword evidence="3" id="KW-1185">Reference proteome</keyword>
<accession>A0A401G0Z1</accession>
<feature type="transmembrane region" description="Helical" evidence="1">
    <location>
        <begin position="65"/>
        <end position="88"/>
    </location>
</feature>
<name>A0A401G0Z1_9BACT</name>
<keyword evidence="1" id="KW-0472">Membrane</keyword>
<dbReference type="RefSeq" id="WP_124330019.1">
    <property type="nucleotide sequence ID" value="NZ_BEXT01000001.1"/>
</dbReference>
<comment type="caution">
    <text evidence="2">The sequence shown here is derived from an EMBL/GenBank/DDBJ whole genome shotgun (WGS) entry which is preliminary data.</text>
</comment>